<dbReference type="InterPro" id="IPR013088">
    <property type="entry name" value="Znf_NHR/GATA"/>
</dbReference>
<dbReference type="SMART" id="SM00399">
    <property type="entry name" value="ZnF_C4"/>
    <property type="match status" value="1"/>
</dbReference>
<dbReference type="PROSITE" id="PS51030">
    <property type="entry name" value="NUCLEAR_REC_DBD_2"/>
    <property type="match status" value="1"/>
</dbReference>
<keyword evidence="6" id="KW-0804">Transcription</keyword>
<keyword evidence="2" id="KW-0863">Zinc-finger</keyword>
<dbReference type="SUPFAM" id="SSF57716">
    <property type="entry name" value="Glucocorticoid receptor-like (DNA-binding domain)"/>
    <property type="match status" value="1"/>
</dbReference>
<dbReference type="InterPro" id="IPR001628">
    <property type="entry name" value="Znf_hrmn_rcpt"/>
</dbReference>
<evidence type="ECO:0000256" key="4">
    <source>
        <dbReference type="ARBA" id="ARBA00023015"/>
    </source>
</evidence>
<dbReference type="GO" id="GO:0030154">
    <property type="term" value="P:cell differentiation"/>
    <property type="evidence" value="ECO:0007669"/>
    <property type="project" value="TreeGrafter"/>
</dbReference>
<protein>
    <recommendedName>
        <fullName evidence="10">Nuclear receptor domain-containing protein</fullName>
    </recommendedName>
</protein>
<keyword evidence="5" id="KW-0238">DNA-binding</keyword>
<evidence type="ECO:0000256" key="3">
    <source>
        <dbReference type="ARBA" id="ARBA00022833"/>
    </source>
</evidence>
<name>A0A553PM41_TIGCA</name>
<accession>A0A553PM41</accession>
<dbReference type="GO" id="GO:0000978">
    <property type="term" value="F:RNA polymerase II cis-regulatory region sequence-specific DNA binding"/>
    <property type="evidence" value="ECO:0007669"/>
    <property type="project" value="TreeGrafter"/>
</dbReference>
<dbReference type="Proteomes" id="UP000318571">
    <property type="component" value="Chromosome 11"/>
</dbReference>
<proteinExistence type="predicted"/>
<dbReference type="PANTHER" id="PTHR24082:SF283">
    <property type="entry name" value="NUCLEAR HORMONE RECEPTOR HR96"/>
    <property type="match status" value="1"/>
</dbReference>
<evidence type="ECO:0000259" key="10">
    <source>
        <dbReference type="PROSITE" id="PS51030"/>
    </source>
</evidence>
<dbReference type="AlphaFoldDB" id="A0A553PM41"/>
<organism evidence="11 12">
    <name type="scientific">Tigriopus californicus</name>
    <name type="common">Marine copepod</name>
    <dbReference type="NCBI Taxonomy" id="6832"/>
    <lineage>
        <taxon>Eukaryota</taxon>
        <taxon>Metazoa</taxon>
        <taxon>Ecdysozoa</taxon>
        <taxon>Arthropoda</taxon>
        <taxon>Crustacea</taxon>
        <taxon>Multicrustacea</taxon>
        <taxon>Hexanauplia</taxon>
        <taxon>Copepoda</taxon>
        <taxon>Harpacticoida</taxon>
        <taxon>Harpacticidae</taxon>
        <taxon>Tigriopus</taxon>
    </lineage>
</organism>
<evidence type="ECO:0000256" key="5">
    <source>
        <dbReference type="ARBA" id="ARBA00023125"/>
    </source>
</evidence>
<reference evidence="11 12" key="1">
    <citation type="journal article" date="2018" name="Nat. Ecol. Evol.">
        <title>Genomic signatures of mitonuclear coevolution across populations of Tigriopus californicus.</title>
        <authorList>
            <person name="Barreto F.S."/>
            <person name="Watson E.T."/>
            <person name="Lima T.G."/>
            <person name="Willett C.S."/>
            <person name="Edmands S."/>
            <person name="Li W."/>
            <person name="Burton R.S."/>
        </authorList>
    </citation>
    <scope>NUCLEOTIDE SEQUENCE [LARGE SCALE GENOMIC DNA]</scope>
    <source>
        <strain evidence="11 12">San Diego</strain>
    </source>
</reference>
<feature type="compositionally biased region" description="Polar residues" evidence="9">
    <location>
        <begin position="178"/>
        <end position="194"/>
    </location>
</feature>
<keyword evidence="8" id="KW-0539">Nucleus</keyword>
<dbReference type="InterPro" id="IPR050234">
    <property type="entry name" value="Nuclear_hormone_rcpt_NR1"/>
</dbReference>
<keyword evidence="3" id="KW-0862">Zinc</keyword>
<dbReference type="GO" id="GO:0000122">
    <property type="term" value="P:negative regulation of transcription by RNA polymerase II"/>
    <property type="evidence" value="ECO:0007669"/>
    <property type="project" value="TreeGrafter"/>
</dbReference>
<keyword evidence="4" id="KW-0805">Transcription regulation</keyword>
<evidence type="ECO:0000256" key="2">
    <source>
        <dbReference type="ARBA" id="ARBA00022771"/>
    </source>
</evidence>
<evidence type="ECO:0000256" key="9">
    <source>
        <dbReference type="SAM" id="MobiDB-lite"/>
    </source>
</evidence>
<dbReference type="PANTHER" id="PTHR24082">
    <property type="entry name" value="NUCLEAR HORMONE RECEPTOR"/>
    <property type="match status" value="1"/>
</dbReference>
<evidence type="ECO:0000313" key="11">
    <source>
        <dbReference type="EMBL" id="TRY78736.1"/>
    </source>
</evidence>
<keyword evidence="1" id="KW-0479">Metal-binding</keyword>
<gene>
    <name evidence="11" type="ORF">TCAL_13462</name>
</gene>
<dbReference type="Gene3D" id="3.30.50.10">
    <property type="entry name" value="Erythroid Transcription Factor GATA-1, subunit A"/>
    <property type="match status" value="1"/>
</dbReference>
<evidence type="ECO:0000313" key="12">
    <source>
        <dbReference type="Proteomes" id="UP000318571"/>
    </source>
</evidence>
<comment type="caution">
    <text evidence="11">The sequence shown here is derived from an EMBL/GenBank/DDBJ whole genome shotgun (WGS) entry which is preliminary data.</text>
</comment>
<dbReference type="GO" id="GO:0008270">
    <property type="term" value="F:zinc ion binding"/>
    <property type="evidence" value="ECO:0007669"/>
    <property type="project" value="UniProtKB-KW"/>
</dbReference>
<dbReference type="STRING" id="6832.A0A553PM41"/>
<sequence>MSNPVMSPNPGPTMNGFNGFANGVSNGNMDSLSDHGPRQDSNKQTRDKNGKLLPCVCAVCGDGASEHLHYGAICCFSCRAFFRRYAGRKKCVCVRGDDKCPVDVNRRNDCMHCRLQKCVKIGMKKDYVRGPNQSLRRKREEEGFKGRKPIYKDSTSGGKYDLPKKGQEGYVPPPSGSMHENSMGSNGCGSSITLSPRHSPNGVIAYKSNDRKRSCDEMYGHSPSPPLMQQASPLTMCQSPPLQPSPPLTNSPYSPVDYNNYMNMYPVEKFEPMSPISPCLVEVETECTLQPLEYSSGCSSTADINKDSPTRKKPKNKIVAFPDVFIEFAKAASPNPSCHSSVNGEESDEDEPINFSLQPTKRRVELFTQVLNEFLVNQSVQIKTPNLVFSEEEFQFLTMVKKLRTTVVGKIDNAYYDEQYRDELTSILISRGAIKPSFRFLHKLNKSVKETSMDLMTSIFDLFDLSPVAKERLMSENSSVSCLLGAAVYYHGNSATTFVEQAKMSGIPTPYMKYLEDNGLAEIGKHVGTDQFLTCLLIMVNLLTLSPEASASLPLEDDRAVAKHRHHLYLMLNRYLRIKFGPKKASSKTHHHSYLISLLKRVSKIYMEKKLNLMETDQISDISI</sequence>
<evidence type="ECO:0000256" key="6">
    <source>
        <dbReference type="ARBA" id="ARBA00023163"/>
    </source>
</evidence>
<keyword evidence="12" id="KW-1185">Reference proteome</keyword>
<feature type="domain" description="Nuclear receptor" evidence="10">
    <location>
        <begin position="54"/>
        <end position="130"/>
    </location>
</feature>
<dbReference type="EMBL" id="VCGU01000003">
    <property type="protein sequence ID" value="TRY78736.1"/>
    <property type="molecule type" value="Genomic_DNA"/>
</dbReference>
<evidence type="ECO:0000256" key="7">
    <source>
        <dbReference type="ARBA" id="ARBA00023170"/>
    </source>
</evidence>
<feature type="region of interest" description="Disordered" evidence="9">
    <location>
        <begin position="131"/>
        <end position="194"/>
    </location>
</feature>
<evidence type="ECO:0000256" key="8">
    <source>
        <dbReference type="ARBA" id="ARBA00023242"/>
    </source>
</evidence>
<keyword evidence="7" id="KW-0675">Receptor</keyword>
<dbReference type="PROSITE" id="PS00031">
    <property type="entry name" value="NUCLEAR_REC_DBD_1"/>
    <property type="match status" value="1"/>
</dbReference>
<dbReference type="Pfam" id="PF00105">
    <property type="entry name" value="zf-C4"/>
    <property type="match status" value="1"/>
</dbReference>
<dbReference type="PRINTS" id="PR00047">
    <property type="entry name" value="STROIDFINGER"/>
</dbReference>
<evidence type="ECO:0000256" key="1">
    <source>
        <dbReference type="ARBA" id="ARBA00022723"/>
    </source>
</evidence>
<dbReference type="GO" id="GO:0045944">
    <property type="term" value="P:positive regulation of transcription by RNA polymerase II"/>
    <property type="evidence" value="ECO:0007669"/>
    <property type="project" value="TreeGrafter"/>
</dbReference>
<dbReference type="GO" id="GO:0004879">
    <property type="term" value="F:nuclear receptor activity"/>
    <property type="evidence" value="ECO:0007669"/>
    <property type="project" value="TreeGrafter"/>
</dbReference>